<gene>
    <name evidence="2" type="ORF">CWE21_09190</name>
</gene>
<keyword evidence="3" id="KW-1185">Reference proteome</keyword>
<protein>
    <recommendedName>
        <fullName evidence="4">ABM domain-containing protein</fullName>
    </recommendedName>
</protein>
<evidence type="ECO:0000256" key="1">
    <source>
        <dbReference type="SAM" id="SignalP"/>
    </source>
</evidence>
<sequence>MRKLPFYLTASALAMTLLPNVTQADDHEDESYYLSMSEFTLKTGHTKPFMEGAIAWRECYMKAGGDKPYNVWRRLQGDGNTIVLTSVYKNWQSFFSESEAGKQCEKIVDEQIVPHMASTSFNMAGFMPKWSGDPAGTGKFVAVYNFKVADYELFESTVEAIESAVKDDGGPDSYWYYSMGGRDVADYFVVEEFADAEALDADDPSIWKRVEAKLGEEKKNQLQQDFMKSLNEWWSYMYIHLEDISFAGKA</sequence>
<feature type="chain" id="PRO_5019447098" description="ABM domain-containing protein" evidence="1">
    <location>
        <begin position="25"/>
        <end position="250"/>
    </location>
</feature>
<dbReference type="RefSeq" id="WP_126834136.1">
    <property type="nucleotide sequence ID" value="NZ_PIPT01000006.1"/>
</dbReference>
<evidence type="ECO:0000313" key="2">
    <source>
        <dbReference type="EMBL" id="RUO47349.1"/>
    </source>
</evidence>
<evidence type="ECO:0000313" key="3">
    <source>
        <dbReference type="Proteomes" id="UP000286678"/>
    </source>
</evidence>
<dbReference type="Proteomes" id="UP000286678">
    <property type="component" value="Unassembled WGS sequence"/>
</dbReference>
<comment type="caution">
    <text evidence="2">The sequence shown here is derived from an EMBL/GenBank/DDBJ whole genome shotgun (WGS) entry which is preliminary data.</text>
</comment>
<dbReference type="EMBL" id="PIPT01000006">
    <property type="protein sequence ID" value="RUO47349.1"/>
    <property type="molecule type" value="Genomic_DNA"/>
</dbReference>
<dbReference type="AlphaFoldDB" id="A0A432XF08"/>
<proteinExistence type="predicted"/>
<evidence type="ECO:0008006" key="4">
    <source>
        <dbReference type="Google" id="ProtNLM"/>
    </source>
</evidence>
<keyword evidence="1" id="KW-0732">Signal</keyword>
<reference evidence="3" key="1">
    <citation type="journal article" date="2018" name="Front. Microbiol.">
        <title>Genome-Based Analysis Reveals the Taxonomy and Diversity of the Family Idiomarinaceae.</title>
        <authorList>
            <person name="Liu Y."/>
            <person name="Lai Q."/>
            <person name="Shao Z."/>
        </authorList>
    </citation>
    <scope>NUCLEOTIDE SEQUENCE [LARGE SCALE GENOMIC DNA]</scope>
    <source>
        <strain evidence="3">SW15</strain>
    </source>
</reference>
<accession>A0A432XF08</accession>
<dbReference type="OrthoDB" id="6235707at2"/>
<organism evidence="2 3">
    <name type="scientific">Pseudidiomarina aquimaris</name>
    <dbReference type="NCBI Taxonomy" id="641841"/>
    <lineage>
        <taxon>Bacteria</taxon>
        <taxon>Pseudomonadati</taxon>
        <taxon>Pseudomonadota</taxon>
        <taxon>Gammaproteobacteria</taxon>
        <taxon>Alteromonadales</taxon>
        <taxon>Idiomarinaceae</taxon>
        <taxon>Pseudidiomarina</taxon>
    </lineage>
</organism>
<feature type="signal peptide" evidence="1">
    <location>
        <begin position="1"/>
        <end position="24"/>
    </location>
</feature>
<name>A0A432XF08_9GAMM</name>